<keyword evidence="2" id="KW-0808">Transferase</keyword>
<dbReference type="AlphaFoldDB" id="A0A5B7ZXN7"/>
<dbReference type="EMBL" id="CP040896">
    <property type="protein sequence ID" value="QDA59273.1"/>
    <property type="molecule type" value="Genomic_DNA"/>
</dbReference>
<dbReference type="GO" id="GO:0016758">
    <property type="term" value="F:hexosyltransferase activity"/>
    <property type="evidence" value="ECO:0007669"/>
    <property type="project" value="UniProtKB-ARBA"/>
</dbReference>
<feature type="domain" description="Glycosyltransferase 2-like" evidence="1">
    <location>
        <begin position="10"/>
        <end position="125"/>
    </location>
</feature>
<gene>
    <name evidence="2" type="ORF">FHG12_03760</name>
</gene>
<dbReference type="Pfam" id="PF00535">
    <property type="entry name" value="Glycos_transf_2"/>
    <property type="match status" value="1"/>
</dbReference>
<dbReference type="Gene3D" id="3.90.550.10">
    <property type="entry name" value="Spore Coat Polysaccharide Biosynthesis Protein SpsA, Chain A"/>
    <property type="match status" value="1"/>
</dbReference>
<dbReference type="PANTHER" id="PTHR22916:SF3">
    <property type="entry name" value="UDP-GLCNAC:BETAGAL BETA-1,3-N-ACETYLGLUCOSAMINYLTRANSFERASE-LIKE PROTEIN 1"/>
    <property type="match status" value="1"/>
</dbReference>
<dbReference type="CDD" id="cd00761">
    <property type="entry name" value="Glyco_tranf_GTA_type"/>
    <property type="match status" value="1"/>
</dbReference>
<evidence type="ECO:0000259" key="1">
    <source>
        <dbReference type="Pfam" id="PF00535"/>
    </source>
</evidence>
<keyword evidence="3" id="KW-1185">Reference proteome</keyword>
<reference evidence="2 3" key="1">
    <citation type="submission" date="2019-06" db="EMBL/GenBank/DDBJ databases">
        <authorList>
            <person name="Srinivasan S."/>
        </authorList>
    </citation>
    <scope>NUCLEOTIDE SEQUENCE [LARGE SCALE GENOMIC DNA]</scope>
    <source>
        <strain evidence="2 3">17J68-5</strain>
    </source>
</reference>
<proteinExistence type="predicted"/>
<dbReference type="PANTHER" id="PTHR22916">
    <property type="entry name" value="GLYCOSYLTRANSFERASE"/>
    <property type="match status" value="1"/>
</dbReference>
<dbReference type="RefSeq" id="WP_139514408.1">
    <property type="nucleotide sequence ID" value="NZ_CP040896.1"/>
</dbReference>
<accession>A0A5B7ZXN7</accession>
<dbReference type="KEGG" id="hyj:FHG12_03760"/>
<dbReference type="InterPro" id="IPR029044">
    <property type="entry name" value="Nucleotide-diphossugar_trans"/>
</dbReference>
<name>A0A5B7ZXN7_9BACT</name>
<evidence type="ECO:0000313" key="3">
    <source>
        <dbReference type="Proteomes" id="UP000305398"/>
    </source>
</evidence>
<organism evidence="2 3">
    <name type="scientific">Hymenobacter jejuensis</name>
    <dbReference type="NCBI Taxonomy" id="2502781"/>
    <lineage>
        <taxon>Bacteria</taxon>
        <taxon>Pseudomonadati</taxon>
        <taxon>Bacteroidota</taxon>
        <taxon>Cytophagia</taxon>
        <taxon>Cytophagales</taxon>
        <taxon>Hymenobacteraceae</taxon>
        <taxon>Hymenobacter</taxon>
    </lineage>
</organism>
<dbReference type="Proteomes" id="UP000305398">
    <property type="component" value="Chromosome"/>
</dbReference>
<dbReference type="InterPro" id="IPR001173">
    <property type="entry name" value="Glyco_trans_2-like"/>
</dbReference>
<sequence length="300" mass="33850">MNPDALPLVSVVIAFLNEEQFLGEAVESVLYQDYSNWELLLVDDGSTDRSTAMAKQYAAQMPDKIIYCEHDGHLNKGLSASRNHGIKKAKGNYVAFLDADDIWKTSKLSNQIAIFQKYPDVTMVAEASLYWNSWSNPENKDISIPVGAPGDQVYQPGELLLLLYPLGTTAAPCPSGLMITKQGCLSSGGFEESFRGDCQLYEDQAFLSKVYTNEKVYISSACNNLYRQRHGSIVQAVKDNGHYHTVRKYFLEWLSSYLLEQGVINHKLVVALKKSLEPYHHPYIYSFKKLAARIIYKIIR</sequence>
<protein>
    <submittedName>
        <fullName evidence="2">Glycosyltransferase family 2 protein</fullName>
    </submittedName>
</protein>
<dbReference type="SUPFAM" id="SSF53448">
    <property type="entry name" value="Nucleotide-diphospho-sugar transferases"/>
    <property type="match status" value="1"/>
</dbReference>
<evidence type="ECO:0000313" key="2">
    <source>
        <dbReference type="EMBL" id="QDA59273.1"/>
    </source>
</evidence>
<dbReference type="OrthoDB" id="6307329at2"/>